<name>A0A9D4VG82_ADICA</name>
<evidence type="ECO:0000313" key="2">
    <source>
        <dbReference type="EMBL" id="KAI5084837.1"/>
    </source>
</evidence>
<protein>
    <submittedName>
        <fullName evidence="2">Uncharacterized protein</fullName>
    </submittedName>
</protein>
<reference evidence="2" key="1">
    <citation type="submission" date="2021-01" db="EMBL/GenBank/DDBJ databases">
        <title>Adiantum capillus-veneris genome.</title>
        <authorList>
            <person name="Fang Y."/>
            <person name="Liao Q."/>
        </authorList>
    </citation>
    <scope>NUCLEOTIDE SEQUENCE</scope>
    <source>
        <strain evidence="2">H3</strain>
        <tissue evidence="2">Leaf</tissue>
    </source>
</reference>
<comment type="caution">
    <text evidence="2">The sequence shown here is derived from an EMBL/GenBank/DDBJ whole genome shotgun (WGS) entry which is preliminary data.</text>
</comment>
<accession>A0A9D4VG82</accession>
<dbReference type="OrthoDB" id="1968741at2759"/>
<feature type="non-terminal residue" evidence="2">
    <location>
        <position position="1"/>
    </location>
</feature>
<dbReference type="AlphaFoldDB" id="A0A9D4VG82"/>
<dbReference type="Proteomes" id="UP000886520">
    <property type="component" value="Chromosome 1"/>
</dbReference>
<feature type="region of interest" description="Disordered" evidence="1">
    <location>
        <begin position="148"/>
        <end position="168"/>
    </location>
</feature>
<gene>
    <name evidence="2" type="ORF">GOP47_0001006</name>
</gene>
<keyword evidence="3" id="KW-1185">Reference proteome</keyword>
<evidence type="ECO:0000313" key="3">
    <source>
        <dbReference type="Proteomes" id="UP000886520"/>
    </source>
</evidence>
<evidence type="ECO:0000256" key="1">
    <source>
        <dbReference type="SAM" id="MobiDB-lite"/>
    </source>
</evidence>
<dbReference type="EMBL" id="JABFUD020000001">
    <property type="protein sequence ID" value="KAI5084837.1"/>
    <property type="molecule type" value="Genomic_DNA"/>
</dbReference>
<proteinExistence type="predicted"/>
<sequence>RHEPKAKSIGIVRGERMRTTMRVVAFSIVACFLQQALMLPTLAIRVHQQAKPKRAQGEIMSSSFFANPIEKSFSTSKIHEEENVKEDIPKTSSDRDDMSTWWGVIADAYPPPFLGPAIAVNPYSIGHEGSSSLDIENGLDSDLLEGIDESGDSQAIPNAFGHDKHMEP</sequence>
<organism evidence="2 3">
    <name type="scientific">Adiantum capillus-veneris</name>
    <name type="common">Maidenhair fern</name>
    <dbReference type="NCBI Taxonomy" id="13818"/>
    <lineage>
        <taxon>Eukaryota</taxon>
        <taxon>Viridiplantae</taxon>
        <taxon>Streptophyta</taxon>
        <taxon>Embryophyta</taxon>
        <taxon>Tracheophyta</taxon>
        <taxon>Polypodiopsida</taxon>
        <taxon>Polypodiidae</taxon>
        <taxon>Polypodiales</taxon>
        <taxon>Pteridineae</taxon>
        <taxon>Pteridaceae</taxon>
        <taxon>Vittarioideae</taxon>
        <taxon>Adiantum</taxon>
    </lineage>
</organism>